<dbReference type="EMBL" id="LGRN01000292">
    <property type="protein sequence ID" value="OJD13527.1"/>
    <property type="molecule type" value="Genomic_DNA"/>
</dbReference>
<comment type="caution">
    <text evidence="1">The sequence shown here is derived from an EMBL/GenBank/DDBJ whole genome shotgun (WGS) entry which is preliminary data.</text>
</comment>
<dbReference type="OrthoDB" id="4186415at2759"/>
<dbReference type="STRING" id="1447872.A0A1J9QBJ4"/>
<sequence>MTHLFSIMTANKPQRIDPGGILAMTLTASTITSQTYFAFRSGQWILVMPFSYISTPTVFGFEKRLRLTVVFWMANAVTLAAFLQNGPPHVRINAPPNPGPNTTNTAYSWEDIHSLNAWPEFTLQHITNRYRQLLDNTSLPSEPITSPGPIVSSENQLRALIVTQFKNRIRHALRATFDQIGNQHQGLQGLTRVSYDEGEGARIMDNYKPDAAFFDETIPATTSWNRAPGEVKPSWKWTSNLRNSLLPAGRRECRQVLSQLNFYMKQHHARYGYIITDLELVPVRRRDDVGNLDLAQPIPWNARGNPGNEQLTVMLALWYLGMLAAQNNGPGSWNI</sequence>
<dbReference type="VEuPathDB" id="FungiDB:AJ78_06035"/>
<keyword evidence="2" id="KW-1185">Reference proteome</keyword>
<dbReference type="Proteomes" id="UP000182235">
    <property type="component" value="Unassembled WGS sequence"/>
</dbReference>
<evidence type="ECO:0000313" key="2">
    <source>
        <dbReference type="Proteomes" id="UP000182235"/>
    </source>
</evidence>
<gene>
    <name evidence="1" type="ORF">AJ78_06035</name>
</gene>
<dbReference type="AlphaFoldDB" id="A0A1J9QBJ4"/>
<proteinExistence type="predicted"/>
<reference evidence="1 2" key="1">
    <citation type="submission" date="2015-07" db="EMBL/GenBank/DDBJ databases">
        <title>Emmonsia species relationships and genome sequence.</title>
        <authorList>
            <consortium name="The Broad Institute Genomics Platform"/>
            <person name="Cuomo C.A."/>
            <person name="Munoz J.F."/>
            <person name="Imamovic A."/>
            <person name="Priest M.E."/>
            <person name="Young S."/>
            <person name="Clay O.K."/>
            <person name="McEwen J.G."/>
        </authorList>
    </citation>
    <scope>NUCLEOTIDE SEQUENCE [LARGE SCALE GENOMIC DNA]</scope>
    <source>
        <strain evidence="1 2">UAMH 9510</strain>
    </source>
</reference>
<name>A0A1J9QBJ4_9EURO</name>
<evidence type="ECO:0000313" key="1">
    <source>
        <dbReference type="EMBL" id="OJD13527.1"/>
    </source>
</evidence>
<protein>
    <submittedName>
        <fullName evidence="1">Uncharacterized protein</fullName>
    </submittedName>
</protein>
<accession>A0A1J9QBJ4</accession>
<organism evidence="1 2">
    <name type="scientific">Emergomyces pasteurianus Ep9510</name>
    <dbReference type="NCBI Taxonomy" id="1447872"/>
    <lineage>
        <taxon>Eukaryota</taxon>
        <taxon>Fungi</taxon>
        <taxon>Dikarya</taxon>
        <taxon>Ascomycota</taxon>
        <taxon>Pezizomycotina</taxon>
        <taxon>Eurotiomycetes</taxon>
        <taxon>Eurotiomycetidae</taxon>
        <taxon>Onygenales</taxon>
        <taxon>Ajellomycetaceae</taxon>
        <taxon>Emergomyces</taxon>
    </lineage>
</organism>